<dbReference type="Gene3D" id="6.10.140.2220">
    <property type="match status" value="1"/>
</dbReference>
<organism evidence="13 14">
    <name type="scientific">Loxostege sticticalis</name>
    <name type="common">Beet webworm moth</name>
    <dbReference type="NCBI Taxonomy" id="481309"/>
    <lineage>
        <taxon>Eukaryota</taxon>
        <taxon>Metazoa</taxon>
        <taxon>Ecdysozoa</taxon>
        <taxon>Arthropoda</taxon>
        <taxon>Hexapoda</taxon>
        <taxon>Insecta</taxon>
        <taxon>Pterygota</taxon>
        <taxon>Neoptera</taxon>
        <taxon>Endopterygota</taxon>
        <taxon>Lepidoptera</taxon>
        <taxon>Glossata</taxon>
        <taxon>Ditrysia</taxon>
        <taxon>Pyraloidea</taxon>
        <taxon>Crambidae</taxon>
        <taxon>Pyraustinae</taxon>
        <taxon>Loxostege</taxon>
    </lineage>
</organism>
<evidence type="ECO:0000259" key="12">
    <source>
        <dbReference type="PROSITE" id="PS50865"/>
    </source>
</evidence>
<dbReference type="GO" id="GO:0008270">
    <property type="term" value="F:zinc ion binding"/>
    <property type="evidence" value="ECO:0007669"/>
    <property type="project" value="UniProtKB-KW"/>
</dbReference>
<dbReference type="Pfam" id="PF00856">
    <property type="entry name" value="SET"/>
    <property type="match status" value="1"/>
</dbReference>
<dbReference type="EMBL" id="JBEDNZ010000017">
    <property type="protein sequence ID" value="KAL0821635.1"/>
    <property type="molecule type" value="Genomic_DNA"/>
</dbReference>
<dbReference type="InterPro" id="IPR001214">
    <property type="entry name" value="SET_dom"/>
</dbReference>
<sequence length="600" mass="68584">MSIDSLYEGVIATLNTQGRIRSISQQIICSKNIHDKVLLVYDILEGLDVFPKILEVAKCEKVSTYYRNQGNKKFQQSDDYRAWQYYNLSLLHAPPDSECYSLALANRSAVFFSLRKWTECVKDIDNVFSRKYPLKLTDKLNKRKSMCKENLTEEFEKSNSELNKILTLQDPQGPRFPCASSKLEVVFSTEMGRHVVAKCDIKVGEVLVQEEPYFMLLLKQQYLFTCHYCLSRSLNLLPCGNCCFALYCSAKCRDSAWKDYHEVECPLMATLLEMQFTKLELLAIRTVIKARNDHPEWDSLFKTIQDAEENLGSEFRGHIKINNEWVYDSKYYASIHTLASNIEKRSVSDIFQKAVTASVFLWLLTQKNKFLESDNEEEQDNIRKYAAGTLLHHIMTSPTNMHGISANVETAEGNFVEEFNIASAPYAFHSLLNHSCAPNVVRCSKLGSGKMTLIALRPIKKGMQLFDNYGAHHAIDDRETRQENLKFQYKFTCLCEACINDWPTYFTMKRAGNVPGSIIKRKDTILDSDALDKLQQGDLATAETIFRPLCEIAEELEPYAPCMELADCQESIKQCLQIFGGLVPYGYSQTVDWNAAPPKV</sequence>
<dbReference type="PROSITE" id="PS50280">
    <property type="entry name" value="SET"/>
    <property type="match status" value="1"/>
</dbReference>
<dbReference type="Gene3D" id="1.10.220.160">
    <property type="match status" value="1"/>
</dbReference>
<dbReference type="CDD" id="cd10536">
    <property type="entry name" value="SET_SMYD4"/>
    <property type="match status" value="1"/>
</dbReference>
<dbReference type="PANTHER" id="PTHR46165">
    <property type="entry name" value="SET AND MYND DOMAIN-CONTAINING PROTEIN 4"/>
    <property type="match status" value="1"/>
</dbReference>
<keyword evidence="3" id="KW-0949">S-adenosyl-L-methionine</keyword>
<keyword evidence="5 10" id="KW-0863">Zinc-finger</keyword>
<comment type="function">
    <text evidence="7">Protein-lysine N-methyltransferase. Monomethylates PRMT5, modulating its transcriptional activity. May also act as a histone methyltransferase. Plays a critical role in cardiac development. Acts as a key epigenetic regulator of gene expression during cardiac development via its dual activities as a methyltransferase and negative regulator of HDAC1.</text>
</comment>
<feature type="domain" description="MYND-type" evidence="12">
    <location>
        <begin position="226"/>
        <end position="265"/>
    </location>
</feature>
<keyword evidence="6" id="KW-0862">Zinc</keyword>
<dbReference type="InterPro" id="IPR052097">
    <property type="entry name" value="SET-MYND_domain_protein"/>
</dbReference>
<evidence type="ECO:0000256" key="4">
    <source>
        <dbReference type="ARBA" id="ARBA00022723"/>
    </source>
</evidence>
<feature type="domain" description="SET" evidence="11">
    <location>
        <begin position="181"/>
        <end position="470"/>
    </location>
</feature>
<dbReference type="GO" id="GO:0008757">
    <property type="term" value="F:S-adenosylmethionine-dependent methyltransferase activity"/>
    <property type="evidence" value="ECO:0007669"/>
    <property type="project" value="UniProtKB-ARBA"/>
</dbReference>
<keyword evidence="1" id="KW-0489">Methyltransferase</keyword>
<dbReference type="PROSITE" id="PS01360">
    <property type="entry name" value="ZF_MYND_1"/>
    <property type="match status" value="1"/>
</dbReference>
<proteinExistence type="predicted"/>
<evidence type="ECO:0000313" key="14">
    <source>
        <dbReference type="Proteomes" id="UP001549921"/>
    </source>
</evidence>
<dbReference type="InterPro" id="IPR011990">
    <property type="entry name" value="TPR-like_helical_dom_sf"/>
</dbReference>
<dbReference type="InterPro" id="IPR002893">
    <property type="entry name" value="Znf_MYND"/>
</dbReference>
<dbReference type="SUPFAM" id="SSF48452">
    <property type="entry name" value="TPR-like"/>
    <property type="match status" value="1"/>
</dbReference>
<evidence type="ECO:0000256" key="10">
    <source>
        <dbReference type="PROSITE-ProRule" id="PRU00134"/>
    </source>
</evidence>
<evidence type="ECO:0000256" key="8">
    <source>
        <dbReference type="ARBA" id="ARBA00093635"/>
    </source>
</evidence>
<evidence type="ECO:0000256" key="2">
    <source>
        <dbReference type="ARBA" id="ARBA00022679"/>
    </source>
</evidence>
<evidence type="ECO:0000256" key="1">
    <source>
        <dbReference type="ARBA" id="ARBA00022603"/>
    </source>
</evidence>
<keyword evidence="4" id="KW-0479">Metal-binding</keyword>
<dbReference type="Gene3D" id="1.25.40.10">
    <property type="entry name" value="Tetratricopeptide repeat domain"/>
    <property type="match status" value="1"/>
</dbReference>
<accession>A0ABD0SP94</accession>
<dbReference type="GO" id="GO:0032259">
    <property type="term" value="P:methylation"/>
    <property type="evidence" value="ECO:0007669"/>
    <property type="project" value="UniProtKB-KW"/>
</dbReference>
<dbReference type="SUPFAM" id="SSF82199">
    <property type="entry name" value="SET domain"/>
    <property type="match status" value="1"/>
</dbReference>
<dbReference type="GO" id="GO:0008170">
    <property type="term" value="F:N-methyltransferase activity"/>
    <property type="evidence" value="ECO:0007669"/>
    <property type="project" value="UniProtKB-ARBA"/>
</dbReference>
<protein>
    <recommendedName>
        <fullName evidence="8">Protein-lysine N-methyltransferase SMYD4</fullName>
    </recommendedName>
    <alternativeName>
        <fullName evidence="9">SET and MYND domain-containing protein 4</fullName>
    </alternativeName>
</protein>
<dbReference type="PANTHER" id="PTHR46165:SF6">
    <property type="entry name" value="SET AND MYND DOMAIN-CONTAINING PROTEIN 4-LIKE PROTEIN"/>
    <property type="match status" value="1"/>
</dbReference>
<dbReference type="Proteomes" id="UP001549921">
    <property type="component" value="Unassembled WGS sequence"/>
</dbReference>
<dbReference type="InterPro" id="IPR046341">
    <property type="entry name" value="SET_dom_sf"/>
</dbReference>
<reference evidence="13 14" key="1">
    <citation type="submission" date="2024-06" db="EMBL/GenBank/DDBJ databases">
        <title>A chromosome-level genome assembly of beet webworm, Loxostege sticticalis.</title>
        <authorList>
            <person name="Zhang Y."/>
        </authorList>
    </citation>
    <scope>NUCLEOTIDE SEQUENCE [LARGE SCALE GENOMIC DNA]</scope>
    <source>
        <strain evidence="13">AQ028</strain>
        <tissue evidence="13">Male pupae</tissue>
    </source>
</reference>
<dbReference type="Pfam" id="PF01753">
    <property type="entry name" value="zf-MYND"/>
    <property type="match status" value="1"/>
</dbReference>
<keyword evidence="2" id="KW-0808">Transferase</keyword>
<dbReference type="PROSITE" id="PS50865">
    <property type="entry name" value="ZF_MYND_2"/>
    <property type="match status" value="1"/>
</dbReference>
<name>A0ABD0SP94_LOXSC</name>
<dbReference type="GO" id="GO:0008276">
    <property type="term" value="F:protein methyltransferase activity"/>
    <property type="evidence" value="ECO:0007669"/>
    <property type="project" value="UniProtKB-ARBA"/>
</dbReference>
<dbReference type="InterPro" id="IPR044421">
    <property type="entry name" value="SMYD4_SET"/>
</dbReference>
<dbReference type="Gene3D" id="2.170.270.10">
    <property type="entry name" value="SET domain"/>
    <property type="match status" value="1"/>
</dbReference>
<evidence type="ECO:0000256" key="5">
    <source>
        <dbReference type="ARBA" id="ARBA00022771"/>
    </source>
</evidence>
<dbReference type="AlphaFoldDB" id="A0ABD0SP94"/>
<evidence type="ECO:0000256" key="6">
    <source>
        <dbReference type="ARBA" id="ARBA00022833"/>
    </source>
</evidence>
<evidence type="ECO:0000256" key="7">
    <source>
        <dbReference type="ARBA" id="ARBA00093423"/>
    </source>
</evidence>
<evidence type="ECO:0000313" key="13">
    <source>
        <dbReference type="EMBL" id="KAL0821635.1"/>
    </source>
</evidence>
<comment type="caution">
    <text evidence="13">The sequence shown here is derived from an EMBL/GenBank/DDBJ whole genome shotgun (WGS) entry which is preliminary data.</text>
</comment>
<evidence type="ECO:0000259" key="11">
    <source>
        <dbReference type="PROSITE" id="PS50280"/>
    </source>
</evidence>
<evidence type="ECO:0000256" key="3">
    <source>
        <dbReference type="ARBA" id="ARBA00022691"/>
    </source>
</evidence>
<gene>
    <name evidence="13" type="ORF">ABMA28_005076</name>
</gene>
<evidence type="ECO:0000256" key="9">
    <source>
        <dbReference type="ARBA" id="ARBA00093680"/>
    </source>
</evidence>